<dbReference type="Pfam" id="PF00015">
    <property type="entry name" value="MCPsignal"/>
    <property type="match status" value="1"/>
</dbReference>
<feature type="binding site" evidence="5">
    <location>
        <position position="136"/>
    </location>
    <ligand>
        <name>Zn(2+)</name>
        <dbReference type="ChEBI" id="CHEBI:29105"/>
    </ligand>
</feature>
<comment type="similarity">
    <text evidence="2">Belongs to the beta-class carbonic anhydrase family.</text>
</comment>
<keyword evidence="3" id="KW-0145">Chemotaxis</keyword>
<feature type="compositionally biased region" description="Basic and acidic residues" evidence="8">
    <location>
        <begin position="523"/>
        <end position="533"/>
    </location>
</feature>
<feature type="compositionally biased region" description="Low complexity" evidence="8">
    <location>
        <begin position="1006"/>
        <end position="1036"/>
    </location>
</feature>
<evidence type="ECO:0000256" key="8">
    <source>
        <dbReference type="SAM" id="MobiDB-lite"/>
    </source>
</evidence>
<keyword evidence="9" id="KW-0472">Membrane</keyword>
<feature type="binding site" evidence="5">
    <location>
        <position position="82"/>
    </location>
    <ligand>
        <name>Zn(2+)</name>
        <dbReference type="ChEBI" id="CHEBI:29105"/>
    </ligand>
</feature>
<feature type="region of interest" description="Disordered" evidence="8">
    <location>
        <begin position="1002"/>
        <end position="1044"/>
    </location>
</feature>
<dbReference type="SMART" id="SM00947">
    <property type="entry name" value="Pro_CA"/>
    <property type="match status" value="2"/>
</dbReference>
<feature type="domain" description="Methyl-accepting transducer" evidence="11">
    <location>
        <begin position="994"/>
        <end position="1209"/>
    </location>
</feature>
<dbReference type="Pfam" id="PF00672">
    <property type="entry name" value="HAMP"/>
    <property type="match status" value="1"/>
</dbReference>
<dbReference type="Gene3D" id="1.10.287.950">
    <property type="entry name" value="Methyl-accepting chemotaxis protein"/>
    <property type="match status" value="1"/>
</dbReference>
<dbReference type="GO" id="GO:0007165">
    <property type="term" value="P:signal transduction"/>
    <property type="evidence" value="ECO:0007669"/>
    <property type="project" value="UniProtKB-KW"/>
</dbReference>
<evidence type="ECO:0000313" key="13">
    <source>
        <dbReference type="EMBL" id="SHO43456.1"/>
    </source>
</evidence>
<dbReference type="PROSITE" id="PS50111">
    <property type="entry name" value="CHEMOTAXIS_TRANSDUC_2"/>
    <property type="match status" value="1"/>
</dbReference>
<feature type="binding site" evidence="5">
    <location>
        <position position="133"/>
    </location>
    <ligand>
        <name>Zn(2+)</name>
        <dbReference type="ChEBI" id="CHEBI:29105"/>
    </ligand>
</feature>
<dbReference type="EMBL" id="FRFE01000002">
    <property type="protein sequence ID" value="SHO43456.1"/>
    <property type="molecule type" value="Genomic_DNA"/>
</dbReference>
<feature type="region of interest" description="Disordered" evidence="8">
    <location>
        <begin position="511"/>
        <end position="533"/>
    </location>
</feature>
<evidence type="ECO:0000256" key="2">
    <source>
        <dbReference type="ARBA" id="ARBA00006217"/>
    </source>
</evidence>
<feature type="binding site" evidence="5">
    <location>
        <position position="80"/>
    </location>
    <ligand>
        <name>Zn(2+)</name>
        <dbReference type="ChEBI" id="CHEBI:29105"/>
    </ligand>
</feature>
<evidence type="ECO:0000256" key="1">
    <source>
        <dbReference type="ARBA" id="ARBA00004370"/>
    </source>
</evidence>
<protein>
    <submittedName>
        <fullName evidence="13">Methyl-accepting chemotaxis protein</fullName>
    </submittedName>
</protein>
<keyword evidence="9" id="KW-0812">Transmembrane</keyword>
<keyword evidence="9" id="KW-1133">Transmembrane helix</keyword>
<keyword evidence="7" id="KW-0175">Coiled coil</keyword>
<dbReference type="InterPro" id="IPR004089">
    <property type="entry name" value="MCPsignal_dom"/>
</dbReference>
<evidence type="ECO:0000256" key="5">
    <source>
        <dbReference type="PIRSR" id="PIRSR601765-1"/>
    </source>
</evidence>
<keyword evidence="14" id="KW-1185">Reference proteome</keyword>
<dbReference type="InterPro" id="IPR001765">
    <property type="entry name" value="Carbonic_anhydrase"/>
</dbReference>
<dbReference type="SMART" id="SM00283">
    <property type="entry name" value="MA"/>
    <property type="match status" value="1"/>
</dbReference>
<dbReference type="STRING" id="1121416.SAMN02745220_00379"/>
<dbReference type="PROSITE" id="PS50885">
    <property type="entry name" value="HAMP"/>
    <property type="match status" value="1"/>
</dbReference>
<reference evidence="13 14" key="1">
    <citation type="submission" date="2016-12" db="EMBL/GenBank/DDBJ databases">
        <authorList>
            <person name="Song W.-J."/>
            <person name="Kurnit D.M."/>
        </authorList>
    </citation>
    <scope>NUCLEOTIDE SEQUENCE [LARGE SCALE GENOMIC DNA]</scope>
    <source>
        <strain evidence="13 14">DSM 18488</strain>
    </source>
</reference>
<feature type="signal peptide" evidence="10">
    <location>
        <begin position="1"/>
        <end position="28"/>
    </location>
</feature>
<evidence type="ECO:0000259" key="11">
    <source>
        <dbReference type="PROSITE" id="PS50111"/>
    </source>
</evidence>
<dbReference type="InterPro" id="IPR036874">
    <property type="entry name" value="Carbonic_anhydrase_sf"/>
</dbReference>
<dbReference type="PANTHER" id="PTHR43531:SF11">
    <property type="entry name" value="METHYL-ACCEPTING CHEMOTAXIS PROTEIN 3"/>
    <property type="match status" value="1"/>
</dbReference>
<evidence type="ECO:0000256" key="10">
    <source>
        <dbReference type="SAM" id="SignalP"/>
    </source>
</evidence>
<dbReference type="SUPFAM" id="SSF58104">
    <property type="entry name" value="Methyl-accepting chemotaxis protein (MCP) signaling domain"/>
    <property type="match status" value="1"/>
</dbReference>
<feature type="coiled-coil region" evidence="7">
    <location>
        <begin position="675"/>
        <end position="732"/>
    </location>
</feature>
<comment type="cofactor">
    <cofactor evidence="5">
        <name>Zn(2+)</name>
        <dbReference type="ChEBI" id="CHEBI:29105"/>
    </cofactor>
    <text evidence="5">Binds 1 zinc ion per subunit.</text>
</comment>
<dbReference type="AlphaFoldDB" id="A0A1M7XXF7"/>
<sequence>MKDNRSKRMAIFLGLVALVLIFSGTAAAKPNAEEALTLLKRGNERFVSGNSLHPNIASQRLMQAGNEDQGDHAYATVITCSDSRVPVERIFDAGVMDTFVIRVAGNVVDGDEAGSIEYGLAHVKTPVLVVLGHTQCGAVTAVTHSIHGTGHALERNIPPLVDNIEPAVRRAIEANPQLPGDEVIPAAIVENVWQGIEDLFMTSPATRNLVKSGAVKVVGAIYDVGSGKVNWLPEPEVAAILARVEANAHRAMNAMAEEKQVTPAAKPQPEEALNILKQGNERFASGASTYPHIDRKRLLQAGSVDQGDYAYATVITCSDSRVPVERIFDAGVMDTFVIRVAGNVVDGDEAGSIEYGLAHVKTPVLVVLGHTQCGAVTAVTRSIHGTGHALERNIPPLVDNIEPAVRRAIEANPQLHGDEVIPAGIVENVWQGIEDLFMSSPSSRELVKSGAVKVVGAIYDVGTGRVNWLPEEKVATILDRVEANPDRALTPMAEEGKTEHLVAESPQVLGPALGHDTQPADHGGQESAKHDSTVKIKRTEEMQIKPVTLVEKDVLRDLDAGRHYQNQEGSFSFENDDNSYDLIWFLLPAALVLLCALIFIANTSLVRNLKLGQKLYGGFGFILLLAVGLGVWSQYFLSQVSKKSQLEAASLNLDMTAGELSTVKTEFILYGVSDKELGEELLVEAEKLLAEYENDIRNFQQFDLEQQELKAIKELESLVAEYAENFEVLATNFHNVETEKAELGKVGQELLAQVEALIYQHEKYLAEVQADSLLDREKLSLQSELVESLAELELLTLKLGSNRVSFMLDKDVERVSISEHYLGQLFGQIESAGHLIKQQSVDRQKIETDMEVLAKVEAEFEQYQKKLGEMIVNTLRVEGGTVGLSSILHKVEAIAAALAHRFALEAESAKSEAYKISIVLTILTVILGLAVATVITRALARPILQGVAFAQTVAEGDLTQRLDLDQKDEVGQLASALNLMIDNVKEVVANVQSAADNVASGSQELAASSEEMSQGSAEQAAAAEEASSSMKQMASSIRQNADNAMQTEKIASKSAEDAKKGGESVAKTLTAMKEIASKISIIEEIARQTNLLALNAAIEAARAGEHGKGFAVVAAEVRKLAERSQHAAAEISELSGSSVEVAEQAGQMLAQMVPDIQRTAELVQEISAASKEQDTGAEQVNQAITQLDQVIQQNASASEEMASTSEELSSQAEQLQDTIAFFKV</sequence>
<evidence type="ECO:0000256" key="3">
    <source>
        <dbReference type="ARBA" id="ARBA00022500"/>
    </source>
</evidence>
<name>A0A1M7XXF7_9BACT</name>
<dbReference type="GO" id="GO:0008270">
    <property type="term" value="F:zinc ion binding"/>
    <property type="evidence" value="ECO:0007669"/>
    <property type="project" value="InterPro"/>
</dbReference>
<dbReference type="FunFam" id="1.10.287.950:FF:000001">
    <property type="entry name" value="Methyl-accepting chemotaxis sensory transducer"/>
    <property type="match status" value="1"/>
</dbReference>
<evidence type="ECO:0000259" key="12">
    <source>
        <dbReference type="PROSITE" id="PS50885"/>
    </source>
</evidence>
<dbReference type="GO" id="GO:0006935">
    <property type="term" value="P:chemotaxis"/>
    <property type="evidence" value="ECO:0007669"/>
    <property type="project" value="UniProtKB-KW"/>
</dbReference>
<dbReference type="PANTHER" id="PTHR43531">
    <property type="entry name" value="PROTEIN ICFG"/>
    <property type="match status" value="1"/>
</dbReference>
<feature type="transmembrane region" description="Helical" evidence="9">
    <location>
        <begin position="582"/>
        <end position="603"/>
    </location>
</feature>
<keyword evidence="6" id="KW-0807">Transducer</keyword>
<evidence type="ECO:0000256" key="7">
    <source>
        <dbReference type="SAM" id="Coils"/>
    </source>
</evidence>
<feature type="domain" description="HAMP" evidence="12">
    <location>
        <begin position="937"/>
        <end position="989"/>
    </location>
</feature>
<keyword evidence="5" id="KW-0479">Metal-binding</keyword>
<evidence type="ECO:0000256" key="4">
    <source>
        <dbReference type="ARBA" id="ARBA00029447"/>
    </source>
</evidence>
<dbReference type="CDD" id="cd03378">
    <property type="entry name" value="beta_CA_cladeC"/>
    <property type="match status" value="2"/>
</dbReference>
<dbReference type="InterPro" id="IPR051310">
    <property type="entry name" value="MCP_chemotaxis"/>
</dbReference>
<feature type="coiled-coil region" evidence="7">
    <location>
        <begin position="1180"/>
        <end position="1218"/>
    </location>
</feature>
<feature type="transmembrane region" description="Helical" evidence="9">
    <location>
        <begin position="615"/>
        <end position="637"/>
    </location>
</feature>
<dbReference type="GO" id="GO:0005886">
    <property type="term" value="C:plasma membrane"/>
    <property type="evidence" value="ECO:0007669"/>
    <property type="project" value="TreeGrafter"/>
</dbReference>
<gene>
    <name evidence="13" type="ORF">SAMN02745220_00379</name>
</gene>
<dbReference type="SUPFAM" id="SSF53056">
    <property type="entry name" value="beta-carbonic anhydrase, cab"/>
    <property type="match status" value="2"/>
</dbReference>
<dbReference type="Proteomes" id="UP000184603">
    <property type="component" value="Unassembled WGS sequence"/>
</dbReference>
<accession>A0A1M7XXF7</accession>
<dbReference type="SMART" id="SM00304">
    <property type="entry name" value="HAMP"/>
    <property type="match status" value="1"/>
</dbReference>
<dbReference type="CDD" id="cd11386">
    <property type="entry name" value="MCP_signal"/>
    <property type="match status" value="1"/>
</dbReference>
<evidence type="ECO:0000256" key="9">
    <source>
        <dbReference type="SAM" id="Phobius"/>
    </source>
</evidence>
<feature type="chain" id="PRO_5013042834" evidence="10">
    <location>
        <begin position="29"/>
        <end position="1224"/>
    </location>
</feature>
<evidence type="ECO:0000256" key="6">
    <source>
        <dbReference type="PROSITE-ProRule" id="PRU00284"/>
    </source>
</evidence>
<dbReference type="GO" id="GO:0004089">
    <property type="term" value="F:carbonate dehydratase activity"/>
    <property type="evidence" value="ECO:0007669"/>
    <property type="project" value="InterPro"/>
</dbReference>
<dbReference type="Pfam" id="PF00484">
    <property type="entry name" value="Pro_CA"/>
    <property type="match status" value="2"/>
</dbReference>
<keyword evidence="10" id="KW-0732">Signal</keyword>
<keyword evidence="5" id="KW-0862">Zinc</keyword>
<dbReference type="Gene3D" id="3.40.1050.10">
    <property type="entry name" value="Carbonic anhydrase"/>
    <property type="match status" value="2"/>
</dbReference>
<proteinExistence type="inferred from homology"/>
<evidence type="ECO:0000313" key="14">
    <source>
        <dbReference type="Proteomes" id="UP000184603"/>
    </source>
</evidence>
<dbReference type="InterPro" id="IPR003660">
    <property type="entry name" value="HAMP_dom"/>
</dbReference>
<feature type="coiled-coil region" evidence="7">
    <location>
        <begin position="846"/>
        <end position="873"/>
    </location>
</feature>
<organism evidence="13 14">
    <name type="scientific">Desulfopila aestuarii DSM 18488</name>
    <dbReference type="NCBI Taxonomy" id="1121416"/>
    <lineage>
        <taxon>Bacteria</taxon>
        <taxon>Pseudomonadati</taxon>
        <taxon>Thermodesulfobacteriota</taxon>
        <taxon>Desulfobulbia</taxon>
        <taxon>Desulfobulbales</taxon>
        <taxon>Desulfocapsaceae</taxon>
        <taxon>Desulfopila</taxon>
    </lineage>
</organism>
<dbReference type="GO" id="GO:0004888">
    <property type="term" value="F:transmembrane signaling receptor activity"/>
    <property type="evidence" value="ECO:0007669"/>
    <property type="project" value="TreeGrafter"/>
</dbReference>
<comment type="subcellular location">
    <subcellularLocation>
        <location evidence="1">Membrane</location>
    </subcellularLocation>
</comment>
<dbReference type="CDD" id="cd06225">
    <property type="entry name" value="HAMP"/>
    <property type="match status" value="1"/>
</dbReference>
<comment type="similarity">
    <text evidence="4">Belongs to the methyl-accepting chemotaxis (MCP) protein family.</text>
</comment>